<dbReference type="Proteomes" id="UP000230775">
    <property type="component" value="Unassembled WGS sequence"/>
</dbReference>
<dbReference type="AlphaFoldDB" id="A0A2H0WNL3"/>
<name>A0A2H0WNL3_9BACT</name>
<comment type="caution">
    <text evidence="2">The sequence shown here is derived from an EMBL/GenBank/DDBJ whole genome shotgun (WGS) entry which is preliminary data.</text>
</comment>
<dbReference type="Gene3D" id="3.90.1200.10">
    <property type="match status" value="1"/>
</dbReference>
<protein>
    <recommendedName>
        <fullName evidence="1">Protein kinase domain-containing protein</fullName>
    </recommendedName>
</protein>
<dbReference type="InterPro" id="IPR011009">
    <property type="entry name" value="Kinase-like_dom_sf"/>
</dbReference>
<evidence type="ECO:0000313" key="2">
    <source>
        <dbReference type="EMBL" id="PIS14242.1"/>
    </source>
</evidence>
<reference evidence="3" key="1">
    <citation type="submission" date="2017-09" db="EMBL/GenBank/DDBJ databases">
        <title>Depth-based differentiation of microbial function through sediment-hosted aquifers and enrichment of novel symbionts in the deep terrestrial subsurface.</title>
        <authorList>
            <person name="Probst A.J."/>
            <person name="Ladd B."/>
            <person name="Jarett J.K."/>
            <person name="Geller-Mcgrath D.E."/>
            <person name="Sieber C.M.K."/>
            <person name="Emerson J.B."/>
            <person name="Anantharaman K."/>
            <person name="Thomas B.C."/>
            <person name="Malmstrom R."/>
            <person name="Stieglmeier M."/>
            <person name="Klingl A."/>
            <person name="Woyke T."/>
            <person name="Ryan C.M."/>
            <person name="Banfield J.F."/>
        </authorList>
    </citation>
    <scope>NUCLEOTIDE SEQUENCE [LARGE SCALE GENOMIC DNA]</scope>
</reference>
<accession>A0A2H0WNL3</accession>
<dbReference type="GO" id="GO:0005524">
    <property type="term" value="F:ATP binding"/>
    <property type="evidence" value="ECO:0007669"/>
    <property type="project" value="InterPro"/>
</dbReference>
<dbReference type="SUPFAM" id="SSF56112">
    <property type="entry name" value="Protein kinase-like (PK-like)"/>
    <property type="match status" value="1"/>
</dbReference>
<dbReference type="InterPro" id="IPR000719">
    <property type="entry name" value="Prot_kinase_dom"/>
</dbReference>
<feature type="domain" description="Protein kinase" evidence="1">
    <location>
        <begin position="9"/>
        <end position="178"/>
    </location>
</feature>
<dbReference type="EMBL" id="PEZI01000077">
    <property type="protein sequence ID" value="PIS14242.1"/>
    <property type="molecule type" value="Genomic_DNA"/>
</dbReference>
<gene>
    <name evidence="2" type="ORF">COT64_03700</name>
</gene>
<evidence type="ECO:0000313" key="3">
    <source>
        <dbReference type="Proteomes" id="UP000230775"/>
    </source>
</evidence>
<organism evidence="2 3">
    <name type="scientific">Candidatus Shapirobacteria bacterium CG09_land_8_20_14_0_10_39_12</name>
    <dbReference type="NCBI Taxonomy" id="1974885"/>
    <lineage>
        <taxon>Bacteria</taxon>
        <taxon>Candidatus Shapironibacteriota</taxon>
    </lineage>
</organism>
<sequence length="178" mass="21265">MFKDYPHKNDVILINGKNYFKRTLSSKIMLEKEYFIMKFLQPLKIAPQIFSFKEGILIEEYLKGWCPIKQKELTDKIIKSIAITLKKLHSVKLSEEIIQICKDKYTMDLKYHPYEIFKSIEKVARSRNVCCDYKKLEKYFKEVEKKLNECNYMLCLIHGDLSPNNILLKEGKVRIVDW</sequence>
<dbReference type="PROSITE" id="PS50011">
    <property type="entry name" value="PROTEIN_KINASE_DOM"/>
    <property type="match status" value="1"/>
</dbReference>
<dbReference type="Pfam" id="PF01633">
    <property type="entry name" value="Choline_kinase"/>
    <property type="match status" value="1"/>
</dbReference>
<dbReference type="GO" id="GO:0004672">
    <property type="term" value="F:protein kinase activity"/>
    <property type="evidence" value="ECO:0007669"/>
    <property type="project" value="InterPro"/>
</dbReference>
<proteinExistence type="predicted"/>
<feature type="non-terminal residue" evidence="2">
    <location>
        <position position="178"/>
    </location>
</feature>
<dbReference type="InterPro" id="IPR008266">
    <property type="entry name" value="Tyr_kinase_AS"/>
</dbReference>
<dbReference type="PROSITE" id="PS00109">
    <property type="entry name" value="PROTEIN_KINASE_TYR"/>
    <property type="match status" value="1"/>
</dbReference>
<evidence type="ECO:0000259" key="1">
    <source>
        <dbReference type="PROSITE" id="PS50011"/>
    </source>
</evidence>